<comment type="caution">
    <text evidence="1">The sequence shown here is derived from an EMBL/GenBank/DDBJ whole genome shotgun (WGS) entry which is preliminary data.</text>
</comment>
<proteinExistence type="predicted"/>
<protein>
    <submittedName>
        <fullName evidence="1">Uncharacterized protein</fullName>
    </submittedName>
</protein>
<gene>
    <name evidence="1" type="ORF">E6W39_00895</name>
</gene>
<evidence type="ECO:0000313" key="1">
    <source>
        <dbReference type="EMBL" id="TQF07927.1"/>
    </source>
</evidence>
<dbReference type="RefSeq" id="WP_141631792.1">
    <property type="nucleotide sequence ID" value="NZ_VIGB01000002.1"/>
</dbReference>
<reference evidence="1 2" key="1">
    <citation type="submission" date="2019-06" db="EMBL/GenBank/DDBJ databases">
        <title>Description of Kitasatospora acidophila sp. nov. isolated from pine grove soil, and reclassification of Streptomyces novaecaesareae to Kitasatospora novaeceasareae comb. nov.</title>
        <authorList>
            <person name="Kim M.J."/>
        </authorList>
    </citation>
    <scope>NUCLEOTIDE SEQUENCE [LARGE SCALE GENOMIC DNA]</scope>
    <source>
        <strain evidence="1 2">MMS16-CNU292</strain>
    </source>
</reference>
<evidence type="ECO:0000313" key="2">
    <source>
        <dbReference type="Proteomes" id="UP000319103"/>
    </source>
</evidence>
<accession>A0A540WGA5</accession>
<name>A0A540WGA5_9ACTN</name>
<dbReference type="OrthoDB" id="8776710at2"/>
<keyword evidence="2" id="KW-1185">Reference proteome</keyword>
<organism evidence="1 2">
    <name type="scientific">Kitasatospora acidiphila</name>
    <dbReference type="NCBI Taxonomy" id="2567942"/>
    <lineage>
        <taxon>Bacteria</taxon>
        <taxon>Bacillati</taxon>
        <taxon>Actinomycetota</taxon>
        <taxon>Actinomycetes</taxon>
        <taxon>Kitasatosporales</taxon>
        <taxon>Streptomycetaceae</taxon>
        <taxon>Kitasatospora</taxon>
    </lineage>
</organism>
<dbReference type="Proteomes" id="UP000319103">
    <property type="component" value="Unassembled WGS sequence"/>
</dbReference>
<dbReference type="EMBL" id="VIGB01000002">
    <property type="protein sequence ID" value="TQF07927.1"/>
    <property type="molecule type" value="Genomic_DNA"/>
</dbReference>
<dbReference type="AlphaFoldDB" id="A0A540WGA5"/>
<sequence>MLQGYAGSYEARFLDDYAFEDWLFRLEGIAEDEQRLLAGEHVSGPAADAYRYRVQAAGREFAGRVLASERHARDLLGNPSCRSTTARA</sequence>